<feature type="domain" description="RapA2 cadherin-like" evidence="1">
    <location>
        <begin position="248"/>
        <end position="318"/>
    </location>
</feature>
<dbReference type="Pfam" id="PF17803">
    <property type="entry name" value="Cadherin_4"/>
    <property type="match status" value="3"/>
</dbReference>
<feature type="domain" description="RapA2 cadherin-like" evidence="1">
    <location>
        <begin position="42"/>
        <end position="112"/>
    </location>
</feature>
<dbReference type="NCBIfam" id="TIGR01965">
    <property type="entry name" value="VCBS_repeat"/>
    <property type="match status" value="4"/>
</dbReference>
<evidence type="ECO:0000259" key="1">
    <source>
        <dbReference type="Pfam" id="PF17803"/>
    </source>
</evidence>
<feature type="domain" description="RapA2 cadherin-like" evidence="1">
    <location>
        <begin position="145"/>
        <end position="215"/>
    </location>
</feature>
<dbReference type="InterPro" id="IPR040853">
    <property type="entry name" value="RapA2_cadherin-like"/>
</dbReference>
<organism evidence="2 3">
    <name type="scientific">Vibrio japonicus</name>
    <dbReference type="NCBI Taxonomy" id="1824638"/>
    <lineage>
        <taxon>Bacteria</taxon>
        <taxon>Pseudomonadati</taxon>
        <taxon>Pseudomonadota</taxon>
        <taxon>Gammaproteobacteria</taxon>
        <taxon>Vibrionales</taxon>
        <taxon>Vibrionaceae</taxon>
        <taxon>Vibrio</taxon>
    </lineage>
</organism>
<dbReference type="Gene3D" id="2.60.40.10">
    <property type="entry name" value="Immunoglobulins"/>
    <property type="match status" value="3"/>
</dbReference>
<sequence>MDANGKWTYVLDNGNETVDALNVDETLTETFTVKSEDGTEQVVTITIHGANDGAKITGDDSGSVTEDAAETTATGTLLASDVDNTDNVFQAQADAAGQYGTFRVDANGKWTYVLDNGNETVDALNVDETLTETFTVKSEDGTEQVVTITIHGANDGAKITGDDSGSVTEDAAETTATGTLLASDVDNTDNVFQAQADAAGQYGTFRVDANGKWTYVLDNGNETVDALNVDETLTETFTVKSEDGTEQVVTITIHGANDGAKITGDDSGSVTEDAAETTATGTLLASDVDNTDNVFQAQADAAGQYGTFRVDANGKWTYVLDNGNETVDALNVDETLTETFTVKSEDGTEQVVTITIHGANDGAKITGDDSGSVTEDAAETTATGTLLASDVDNTDNVFQAQADAAASTARSVWMRTASGPTCWITATRRSMR</sequence>
<dbReference type="InterPro" id="IPR013783">
    <property type="entry name" value="Ig-like_fold"/>
</dbReference>
<protein>
    <submittedName>
        <fullName evidence="2">VCBS domain-containing protein</fullName>
    </submittedName>
</protein>
<dbReference type="Proteomes" id="UP001058602">
    <property type="component" value="Chromosome 1"/>
</dbReference>
<dbReference type="RefSeq" id="WP_257083242.1">
    <property type="nucleotide sequence ID" value="NZ_CP102096.1"/>
</dbReference>
<accession>A0ABY5LES3</accession>
<proteinExistence type="predicted"/>
<reference evidence="2" key="1">
    <citation type="submission" date="2022-07" db="EMBL/GenBank/DDBJ databases">
        <title>Complete genome of Vibrio japonicus strain JCM 31412T and phylogenomic assessment of the Nereis clade of the genus Vibrio.</title>
        <authorList>
            <person name="Shlafstein M.D."/>
            <person name="Emsley S.A."/>
            <person name="Ushijima B."/>
            <person name="Videau P."/>
            <person name="Saw J.H."/>
        </authorList>
    </citation>
    <scope>NUCLEOTIDE SEQUENCE</scope>
    <source>
        <strain evidence="2">JCM 31412</strain>
    </source>
</reference>
<evidence type="ECO:0000313" key="3">
    <source>
        <dbReference type="Proteomes" id="UP001058602"/>
    </source>
</evidence>
<name>A0ABY5LES3_9VIBR</name>
<keyword evidence="3" id="KW-1185">Reference proteome</keyword>
<gene>
    <name evidence="2" type="ORF">NP165_06880</name>
</gene>
<dbReference type="EMBL" id="CP102096">
    <property type="protein sequence ID" value="UUM29451.1"/>
    <property type="molecule type" value="Genomic_DNA"/>
</dbReference>
<dbReference type="SUPFAM" id="SSF75011">
    <property type="entry name" value="3-carboxy-cis,cis-mucoante lactonizing enzyme"/>
    <property type="match status" value="1"/>
</dbReference>
<dbReference type="InterPro" id="IPR010221">
    <property type="entry name" value="VCBS_dom"/>
</dbReference>
<evidence type="ECO:0000313" key="2">
    <source>
        <dbReference type="EMBL" id="UUM29451.1"/>
    </source>
</evidence>